<accession>D6ZBD4</accession>
<name>D6ZBD4_SEGRD</name>
<dbReference type="PIRSF" id="PIRSF001439">
    <property type="entry name" value="CryM"/>
    <property type="match status" value="1"/>
</dbReference>
<dbReference type="InterPro" id="IPR003462">
    <property type="entry name" value="ODC_Mu_crystall"/>
</dbReference>
<protein>
    <submittedName>
        <fullName evidence="1">Ornithine cyclodeaminase/mu-crystallin</fullName>
    </submittedName>
</protein>
<dbReference type="eggNOG" id="COG2423">
    <property type="taxonomic scope" value="Bacteria"/>
</dbReference>
<dbReference type="HOGENOM" id="CLU_042088_3_1_11"/>
<dbReference type="InterPro" id="IPR036291">
    <property type="entry name" value="NAD(P)-bd_dom_sf"/>
</dbReference>
<organism evidence="1 2">
    <name type="scientific">Segniliparus rotundus (strain ATCC BAA-972 / CDC 1076 / CIP 108378 / DSM 44985 / JCM 13578)</name>
    <dbReference type="NCBI Taxonomy" id="640132"/>
    <lineage>
        <taxon>Bacteria</taxon>
        <taxon>Bacillati</taxon>
        <taxon>Actinomycetota</taxon>
        <taxon>Actinomycetes</taxon>
        <taxon>Mycobacteriales</taxon>
        <taxon>Segniliparaceae</taxon>
        <taxon>Segniliparus</taxon>
    </lineage>
</organism>
<sequence length="325" mass="34760">MKAPTLRVLSRSDLADVSFPPAEVVAVVREAYLAYARADSANPAKIALPLPENRSVAYSMLGFDGARKAVGFQTHYTKQPSPERQHRYTTLTLYDDEHGEPIALMDCLRATSLRTSAATALLAEASAPPGARTVLLTGTGDLGRHTLPHLVHTVPTLERFLLYGRHQEGLQAVRDLFRAHRPDDEVEVVEDPAAAAREADIVIVASGPQTDVRAGADWLKPGSTLIDVGTGVLPSAYHESDHTITTSASQLAITGKHLENSDGELPPADAELPHILAGSAVGRKNDRDRVFAYNSGMVVTDIAVGHTLAVKAIAAGRGHEAQPWS</sequence>
<dbReference type="Gene3D" id="3.30.1780.10">
    <property type="entry name" value="ornithine cyclodeaminase, domain 1"/>
    <property type="match status" value="1"/>
</dbReference>
<evidence type="ECO:0000313" key="1">
    <source>
        <dbReference type="EMBL" id="ADG98886.1"/>
    </source>
</evidence>
<dbReference type="PANTHER" id="PTHR13812">
    <property type="entry name" value="KETIMINE REDUCTASE MU-CRYSTALLIN"/>
    <property type="match status" value="1"/>
</dbReference>
<keyword evidence="2" id="KW-1185">Reference proteome</keyword>
<dbReference type="Pfam" id="PF02423">
    <property type="entry name" value="OCD_Mu_crystall"/>
    <property type="match status" value="1"/>
</dbReference>
<dbReference type="KEGG" id="srt:Srot_2442"/>
<reference evidence="1 2" key="1">
    <citation type="journal article" date="2010" name="Stand. Genomic Sci.">
        <title>Complete genome sequence of Segniliparus rotundus type strain (CDC 1076).</title>
        <authorList>
            <person name="Sikorski J."/>
            <person name="Lapidus A."/>
            <person name="Copeland A."/>
            <person name="Misra M."/>
            <person name="Glavina Del Rio T."/>
            <person name="Nolan M."/>
            <person name="Lucas S."/>
            <person name="Chen F."/>
            <person name="Tice H."/>
            <person name="Cheng J.F."/>
            <person name="Jando M."/>
            <person name="Schneider S."/>
            <person name="Bruce D."/>
            <person name="Goodwin L."/>
            <person name="Pitluck S."/>
            <person name="Liolios K."/>
            <person name="Mikhailova N."/>
            <person name="Pati A."/>
            <person name="Ivanova N."/>
            <person name="Mavromatis K."/>
            <person name="Chen A."/>
            <person name="Palaniappan K."/>
            <person name="Chertkov O."/>
            <person name="Land M."/>
            <person name="Hauser L."/>
            <person name="Chang Y.J."/>
            <person name="Jeffries C.D."/>
            <person name="Brettin T."/>
            <person name="Detter J.C."/>
            <person name="Han C."/>
            <person name="Rohde M."/>
            <person name="Goker M."/>
            <person name="Bristow J."/>
            <person name="Eisen J.A."/>
            <person name="Markowitz V."/>
            <person name="Hugenholtz P."/>
            <person name="Kyrpides N.C."/>
            <person name="Klenk H.P."/>
        </authorList>
    </citation>
    <scope>NUCLEOTIDE SEQUENCE [LARGE SCALE GENOMIC DNA]</scope>
    <source>
        <strain evidence="2">ATCC BAA-972 / CDC 1076 / CIP 108378 / DSM 44985 / JCM 13578</strain>
    </source>
</reference>
<dbReference type="GO" id="GO:0005737">
    <property type="term" value="C:cytoplasm"/>
    <property type="evidence" value="ECO:0007669"/>
    <property type="project" value="TreeGrafter"/>
</dbReference>
<dbReference type="OrthoDB" id="9809203at2"/>
<evidence type="ECO:0000313" key="2">
    <source>
        <dbReference type="Proteomes" id="UP000002247"/>
    </source>
</evidence>
<dbReference type="EMBL" id="CP001958">
    <property type="protein sequence ID" value="ADG98886.1"/>
    <property type="molecule type" value="Genomic_DNA"/>
</dbReference>
<gene>
    <name evidence="1" type="ordered locus">Srot_2442</name>
</gene>
<dbReference type="Proteomes" id="UP000002247">
    <property type="component" value="Chromosome"/>
</dbReference>
<dbReference type="InterPro" id="IPR023401">
    <property type="entry name" value="ODC_N"/>
</dbReference>
<dbReference type="AlphaFoldDB" id="D6ZBD4"/>
<dbReference type="SUPFAM" id="SSF51735">
    <property type="entry name" value="NAD(P)-binding Rossmann-fold domains"/>
    <property type="match status" value="1"/>
</dbReference>
<proteinExistence type="predicted"/>
<dbReference type="RefSeq" id="WP_013139336.1">
    <property type="nucleotide sequence ID" value="NC_014168.1"/>
</dbReference>
<dbReference type="STRING" id="640132.Srot_2442"/>
<dbReference type="PANTHER" id="PTHR13812:SF19">
    <property type="entry name" value="KETIMINE REDUCTASE MU-CRYSTALLIN"/>
    <property type="match status" value="1"/>
</dbReference>
<dbReference type="Gene3D" id="3.40.50.720">
    <property type="entry name" value="NAD(P)-binding Rossmann-like Domain"/>
    <property type="match status" value="1"/>
</dbReference>